<evidence type="ECO:0000313" key="2">
    <source>
        <dbReference type="Proteomes" id="UP000219259"/>
    </source>
</evidence>
<protein>
    <submittedName>
        <fullName evidence="1">Uncharacterized protein</fullName>
    </submittedName>
</protein>
<name>A0A2A6EB33_TANFO</name>
<reference evidence="1 2" key="1">
    <citation type="submission" date="2017-09" db="EMBL/GenBank/DDBJ databases">
        <title>Phase variable restriction modification systems are present in the genome sequences of periodontal pathogens Prevotella intermedia, Tannerella forsythia and Porphyromonas gingivalis.</title>
        <authorList>
            <person name="Haigh R.D."/>
            <person name="Crawford L."/>
            <person name="Ralph J."/>
            <person name="Wanford J."/>
            <person name="Vartoukian S.R."/>
            <person name="Hijazib K."/>
            <person name="Wade W."/>
            <person name="Oggioni M.R."/>
        </authorList>
    </citation>
    <scope>NUCLEOTIDE SEQUENCE [LARGE SCALE GENOMIC DNA]</scope>
    <source>
        <strain evidence="1 2">WW11663</strain>
    </source>
</reference>
<accession>A0A2A6EB33</accession>
<gene>
    <name evidence="1" type="ORF">CLI86_01785</name>
</gene>
<dbReference type="Proteomes" id="UP000219259">
    <property type="component" value="Unassembled WGS sequence"/>
</dbReference>
<organism evidence="1 2">
    <name type="scientific">Tannerella forsythia</name>
    <name type="common">Bacteroides forsythus</name>
    <dbReference type="NCBI Taxonomy" id="28112"/>
    <lineage>
        <taxon>Bacteria</taxon>
        <taxon>Pseudomonadati</taxon>
        <taxon>Bacteroidota</taxon>
        <taxon>Bacteroidia</taxon>
        <taxon>Bacteroidales</taxon>
        <taxon>Tannerellaceae</taxon>
        <taxon>Tannerella</taxon>
    </lineage>
</organism>
<dbReference type="AlphaFoldDB" id="A0A2A6EB33"/>
<comment type="caution">
    <text evidence="1">The sequence shown here is derived from an EMBL/GenBank/DDBJ whole genome shotgun (WGS) entry which is preliminary data.</text>
</comment>
<evidence type="ECO:0000313" key="1">
    <source>
        <dbReference type="EMBL" id="PDP44861.1"/>
    </source>
</evidence>
<proteinExistence type="predicted"/>
<dbReference type="EMBL" id="NSLJ01000003">
    <property type="protein sequence ID" value="PDP44861.1"/>
    <property type="molecule type" value="Genomic_DNA"/>
</dbReference>
<sequence length="62" mass="7174">MKITLLQTKEIKHKISIQDMKKTIWKTALITLGVWVLYDIIRNLSESVAAFKAGMDFCMNML</sequence>